<organism evidence="1 2">
    <name type="scientific">Mycolicibacterium chubuense (strain NBB4)</name>
    <name type="common">Mycobacterium chubuense</name>
    <dbReference type="NCBI Taxonomy" id="710421"/>
    <lineage>
        <taxon>Bacteria</taxon>
        <taxon>Bacillati</taxon>
        <taxon>Actinomycetota</taxon>
        <taxon>Actinomycetes</taxon>
        <taxon>Mycobacteriales</taxon>
        <taxon>Mycobacteriaceae</taxon>
        <taxon>Mycolicibacterium</taxon>
    </lineage>
</organism>
<gene>
    <name evidence="1" type="ordered locus">Mycch_2826</name>
</gene>
<sequence length="84" mass="9473">MPISADDLVHLRRCVDLAREALEDGDHTRHPEFELTRWLRQWKAPQTPVAPLPVATVAPGIACDGPAPELTVEMKTLYERVFRA</sequence>
<dbReference type="KEGG" id="mcb:Mycch_2826"/>
<dbReference type="HOGENOM" id="CLU_2523951_0_0_11"/>
<protein>
    <submittedName>
        <fullName evidence="1">Uncharacterized protein</fullName>
    </submittedName>
</protein>
<proteinExistence type="predicted"/>
<accession>I4BJY0</accession>
<dbReference type="eggNOG" id="COG0590">
    <property type="taxonomic scope" value="Bacteria"/>
</dbReference>
<dbReference type="RefSeq" id="WP_014816064.1">
    <property type="nucleotide sequence ID" value="NC_018027.1"/>
</dbReference>
<dbReference type="PATRIC" id="fig|710421.3.peg.2817"/>
<evidence type="ECO:0000313" key="1">
    <source>
        <dbReference type="EMBL" id="AFM17587.1"/>
    </source>
</evidence>
<name>I4BJY0_MYCCN</name>
<reference evidence="1 2" key="1">
    <citation type="submission" date="2012-06" db="EMBL/GenBank/DDBJ databases">
        <title>Complete sequence of chromosome of Mycobacterium chubuense NBB4.</title>
        <authorList>
            <consortium name="US DOE Joint Genome Institute"/>
            <person name="Lucas S."/>
            <person name="Han J."/>
            <person name="Lapidus A."/>
            <person name="Cheng J.-F."/>
            <person name="Goodwin L."/>
            <person name="Pitluck S."/>
            <person name="Peters L."/>
            <person name="Mikhailova N."/>
            <person name="Teshima H."/>
            <person name="Detter J.C."/>
            <person name="Han C."/>
            <person name="Tapia R."/>
            <person name="Land M."/>
            <person name="Hauser L."/>
            <person name="Kyrpides N."/>
            <person name="Ivanova N."/>
            <person name="Pagani I."/>
            <person name="Mattes T."/>
            <person name="Holmes A."/>
            <person name="Rutledge P."/>
            <person name="Paulsen I."/>
            <person name="Coleman N."/>
            <person name="Woyke T."/>
        </authorList>
    </citation>
    <scope>NUCLEOTIDE SEQUENCE [LARGE SCALE GENOMIC DNA]</scope>
    <source>
        <strain evidence="1 2">NBB4</strain>
    </source>
</reference>
<dbReference type="EMBL" id="CP003053">
    <property type="protein sequence ID" value="AFM17587.1"/>
    <property type="molecule type" value="Genomic_DNA"/>
</dbReference>
<keyword evidence="2" id="KW-1185">Reference proteome</keyword>
<evidence type="ECO:0000313" key="2">
    <source>
        <dbReference type="Proteomes" id="UP000006057"/>
    </source>
</evidence>
<dbReference type="OrthoDB" id="9802676at2"/>
<dbReference type="Proteomes" id="UP000006057">
    <property type="component" value="Chromosome"/>
</dbReference>
<dbReference type="STRING" id="710421.Mycch_2826"/>
<dbReference type="AlphaFoldDB" id="I4BJY0"/>